<sequence length="122" mass="13615">EHCPSNSGCRALIKLADGNPRFAVNENFTLTFNGNSSKGVWMDYVLVIANEDYVDSALKEANMLDYTREFIDKCAANQYYVAPNETGFCRDAVFSITAEYNSGTLRCFCDVEGSTDLECETF</sequence>
<organism evidence="1">
    <name type="scientific">Pectinophora gossypiella</name>
    <name type="common">Cotton pink bollworm</name>
    <name type="synonym">Depressaria gossypiella</name>
    <dbReference type="NCBI Taxonomy" id="13191"/>
    <lineage>
        <taxon>Eukaryota</taxon>
        <taxon>Metazoa</taxon>
        <taxon>Ecdysozoa</taxon>
        <taxon>Arthropoda</taxon>
        <taxon>Hexapoda</taxon>
        <taxon>Insecta</taxon>
        <taxon>Pterygota</taxon>
        <taxon>Neoptera</taxon>
        <taxon>Endopterygota</taxon>
        <taxon>Lepidoptera</taxon>
        <taxon>Glossata</taxon>
        <taxon>Ditrysia</taxon>
        <taxon>Gelechioidea</taxon>
        <taxon>Gelechiidae</taxon>
        <taxon>Apatetrinae</taxon>
        <taxon>Pectinophora</taxon>
    </lineage>
</organism>
<dbReference type="OrthoDB" id="10011303at2759"/>
<evidence type="ECO:0000313" key="1">
    <source>
        <dbReference type="EMBL" id="JAT82019.1"/>
    </source>
</evidence>
<proteinExistence type="predicted"/>
<feature type="non-terminal residue" evidence="1">
    <location>
        <position position="122"/>
    </location>
</feature>
<gene>
    <name evidence="1" type="ORF">g.330</name>
</gene>
<feature type="non-terminal residue" evidence="1">
    <location>
        <position position="1"/>
    </location>
</feature>
<reference evidence="1" key="1">
    <citation type="submission" date="2015-09" db="EMBL/GenBank/DDBJ databases">
        <title>De novo assembly of Pectinophora gossypiella (Pink Bollworm) gut transcriptome.</title>
        <authorList>
            <person name="Tassone E.E."/>
        </authorList>
    </citation>
    <scope>NUCLEOTIDE SEQUENCE</scope>
</reference>
<name>A0A1E1W502_PECGO</name>
<protein>
    <submittedName>
        <fullName evidence="1">Uncharacterized protein</fullName>
    </submittedName>
</protein>
<accession>A0A1E1W502</accession>
<dbReference type="AlphaFoldDB" id="A0A1E1W502"/>
<dbReference type="EMBL" id="GDQN01009035">
    <property type="protein sequence ID" value="JAT82019.1"/>
    <property type="molecule type" value="Transcribed_RNA"/>
</dbReference>